<name>A0A4Q2DPG5_9AGAR</name>
<dbReference type="AlphaFoldDB" id="A0A4Q2DPG5"/>
<evidence type="ECO:0000313" key="3">
    <source>
        <dbReference type="Proteomes" id="UP000290288"/>
    </source>
</evidence>
<evidence type="ECO:0000313" key="2">
    <source>
        <dbReference type="EMBL" id="RXW21261.1"/>
    </source>
</evidence>
<dbReference type="EMBL" id="SDEE01000114">
    <property type="protein sequence ID" value="RXW21261.1"/>
    <property type="molecule type" value="Genomic_DNA"/>
</dbReference>
<gene>
    <name evidence="2" type="ORF">EST38_g4595</name>
</gene>
<keyword evidence="3" id="KW-1185">Reference proteome</keyword>
<dbReference type="Proteomes" id="UP000290288">
    <property type="component" value="Unassembled WGS sequence"/>
</dbReference>
<proteinExistence type="predicted"/>
<protein>
    <submittedName>
        <fullName evidence="2">Uncharacterized protein</fullName>
    </submittedName>
</protein>
<comment type="caution">
    <text evidence="2">The sequence shown here is derived from an EMBL/GenBank/DDBJ whole genome shotgun (WGS) entry which is preliminary data.</text>
</comment>
<sequence length="145" mass="15904">MAPTYPSKPIAPSSRATNPNPGGFASPKRSIVTVNTNDVVFVLLEDLEIAPTHAEADEQDLNPESFQNTFLTVQPPGSLESQAQECLVEAAELVMDGMIIINFLASIIPVVPDANIYAVAVGEDQRAGLLWDWEEELQKEEQRKR</sequence>
<dbReference type="OrthoDB" id="2536675at2759"/>
<organism evidence="2 3">
    <name type="scientific">Candolleomyces aberdarensis</name>
    <dbReference type="NCBI Taxonomy" id="2316362"/>
    <lineage>
        <taxon>Eukaryota</taxon>
        <taxon>Fungi</taxon>
        <taxon>Dikarya</taxon>
        <taxon>Basidiomycota</taxon>
        <taxon>Agaricomycotina</taxon>
        <taxon>Agaricomycetes</taxon>
        <taxon>Agaricomycetidae</taxon>
        <taxon>Agaricales</taxon>
        <taxon>Agaricineae</taxon>
        <taxon>Psathyrellaceae</taxon>
        <taxon>Candolleomyces</taxon>
    </lineage>
</organism>
<accession>A0A4Q2DPG5</accession>
<reference evidence="2 3" key="1">
    <citation type="submission" date="2019-01" db="EMBL/GenBank/DDBJ databases">
        <title>Draft genome sequence of Psathyrella aberdarensis IHI B618.</title>
        <authorList>
            <person name="Buettner E."/>
            <person name="Kellner H."/>
        </authorList>
    </citation>
    <scope>NUCLEOTIDE SEQUENCE [LARGE SCALE GENOMIC DNA]</scope>
    <source>
        <strain evidence="2 3">IHI B618</strain>
    </source>
</reference>
<evidence type="ECO:0000256" key="1">
    <source>
        <dbReference type="SAM" id="MobiDB-lite"/>
    </source>
</evidence>
<feature type="region of interest" description="Disordered" evidence="1">
    <location>
        <begin position="1"/>
        <end position="28"/>
    </location>
</feature>